<accession>A0A166E606</accession>
<proteinExistence type="predicted"/>
<dbReference type="InterPro" id="IPR050360">
    <property type="entry name" value="MFS_Sugar_Transporters"/>
</dbReference>
<dbReference type="InterPro" id="IPR036259">
    <property type="entry name" value="MFS_trans_sf"/>
</dbReference>
<sequence>MLVAYVSYSVYDAQLPPAYNSLWYSGNITLPFYHGDGDDNDSLVRYEFAEINAAIELDRTFNAYSAESRGEQEAHAAYLCSSPNGLLFYHFHEVLHQIDIISPTIQLLIDGIPAIRNRSWAFLASSLIDKLGRCFVFLTSCRRMLIFFPGADNLHPADDSVHVLVYAVYDLAFTPLIVSYAAGVLPHHLRAKGFNAFNIGISWALIFMQYGNPIGLGAWMWTHYIVDVVRLAFEGVFIYFNILGETKNLSIEAAAALFDSEERVDRLAQVGGVGQLAEAKNVGTHKTKEDIDEGQHLSSSPGKSSSSTGTMPRLRVPAGATPTSLDDITERIVYLVWLAFEGAFICFNILETKHLSLEETAALFEGDSSNPPASRISMTARM</sequence>
<evidence type="ECO:0000313" key="3">
    <source>
        <dbReference type="EMBL" id="KZP15428.1"/>
    </source>
</evidence>
<dbReference type="PANTHER" id="PTHR48022:SF64">
    <property type="entry name" value="MAJOR FACILITATOR SUPERFAMILY (MFS) PROFILE DOMAIN-CONTAINING PROTEIN"/>
    <property type="match status" value="1"/>
</dbReference>
<evidence type="ECO:0000256" key="2">
    <source>
        <dbReference type="SAM" id="MobiDB-lite"/>
    </source>
</evidence>
<evidence type="ECO:0000256" key="1">
    <source>
        <dbReference type="ARBA" id="ARBA00004141"/>
    </source>
</evidence>
<feature type="compositionally biased region" description="Basic and acidic residues" evidence="2">
    <location>
        <begin position="286"/>
        <end position="295"/>
    </location>
</feature>
<reference evidence="3 4" key="1">
    <citation type="journal article" date="2016" name="Mol. Biol. Evol.">
        <title>Comparative Genomics of Early-Diverging Mushroom-Forming Fungi Provides Insights into the Origins of Lignocellulose Decay Capabilities.</title>
        <authorList>
            <person name="Nagy L.G."/>
            <person name="Riley R."/>
            <person name="Tritt A."/>
            <person name="Adam C."/>
            <person name="Daum C."/>
            <person name="Floudas D."/>
            <person name="Sun H."/>
            <person name="Yadav J.S."/>
            <person name="Pangilinan J."/>
            <person name="Larsson K.H."/>
            <person name="Matsuura K."/>
            <person name="Barry K."/>
            <person name="Labutti K."/>
            <person name="Kuo R."/>
            <person name="Ohm R.A."/>
            <person name="Bhattacharya S.S."/>
            <person name="Shirouzu T."/>
            <person name="Yoshinaga Y."/>
            <person name="Martin F.M."/>
            <person name="Grigoriev I.V."/>
            <person name="Hibbett D.S."/>
        </authorList>
    </citation>
    <scope>NUCLEOTIDE SEQUENCE [LARGE SCALE GENOMIC DNA]</scope>
    <source>
        <strain evidence="3 4">CBS 109695</strain>
    </source>
</reference>
<dbReference type="GO" id="GO:0016020">
    <property type="term" value="C:membrane"/>
    <property type="evidence" value="ECO:0007669"/>
    <property type="project" value="UniProtKB-SubCell"/>
</dbReference>
<gene>
    <name evidence="3" type="ORF">FIBSPDRAFT_958765</name>
</gene>
<dbReference type="EMBL" id="KV417604">
    <property type="protein sequence ID" value="KZP15428.1"/>
    <property type="molecule type" value="Genomic_DNA"/>
</dbReference>
<dbReference type="AlphaFoldDB" id="A0A166E606"/>
<keyword evidence="4" id="KW-1185">Reference proteome</keyword>
<dbReference type="STRING" id="436010.A0A166E606"/>
<evidence type="ECO:0000313" key="4">
    <source>
        <dbReference type="Proteomes" id="UP000076532"/>
    </source>
</evidence>
<dbReference type="PANTHER" id="PTHR48022">
    <property type="entry name" value="PLASTIDIC GLUCOSE TRANSPORTER 4"/>
    <property type="match status" value="1"/>
</dbReference>
<comment type="subcellular location">
    <subcellularLocation>
        <location evidence="1">Membrane</location>
        <topology evidence="1">Multi-pass membrane protein</topology>
    </subcellularLocation>
</comment>
<dbReference type="OrthoDB" id="6133115at2759"/>
<dbReference type="Proteomes" id="UP000076532">
    <property type="component" value="Unassembled WGS sequence"/>
</dbReference>
<organism evidence="3 4">
    <name type="scientific">Athelia psychrophila</name>
    <dbReference type="NCBI Taxonomy" id="1759441"/>
    <lineage>
        <taxon>Eukaryota</taxon>
        <taxon>Fungi</taxon>
        <taxon>Dikarya</taxon>
        <taxon>Basidiomycota</taxon>
        <taxon>Agaricomycotina</taxon>
        <taxon>Agaricomycetes</taxon>
        <taxon>Agaricomycetidae</taxon>
        <taxon>Atheliales</taxon>
        <taxon>Atheliaceae</taxon>
        <taxon>Athelia</taxon>
    </lineage>
</organism>
<feature type="region of interest" description="Disordered" evidence="2">
    <location>
        <begin position="280"/>
        <end position="320"/>
    </location>
</feature>
<name>A0A166E606_9AGAM</name>
<dbReference type="Gene3D" id="1.20.1250.20">
    <property type="entry name" value="MFS general substrate transporter like domains"/>
    <property type="match status" value="1"/>
</dbReference>
<protein>
    <submittedName>
        <fullName evidence="3">Uncharacterized protein</fullName>
    </submittedName>
</protein>
<dbReference type="GO" id="GO:0005351">
    <property type="term" value="F:carbohydrate:proton symporter activity"/>
    <property type="evidence" value="ECO:0007669"/>
    <property type="project" value="TreeGrafter"/>
</dbReference>
<feature type="compositionally biased region" description="Low complexity" evidence="2">
    <location>
        <begin position="298"/>
        <end position="307"/>
    </location>
</feature>